<dbReference type="PRINTS" id="PR00413">
    <property type="entry name" value="HADHALOGNASE"/>
</dbReference>
<dbReference type="AlphaFoldDB" id="A0A5B9W440"/>
<dbReference type="NCBIfam" id="TIGR01549">
    <property type="entry name" value="HAD-SF-IA-v1"/>
    <property type="match status" value="1"/>
</dbReference>
<dbReference type="Proteomes" id="UP000324233">
    <property type="component" value="Chromosome"/>
</dbReference>
<dbReference type="OrthoDB" id="9807630at2"/>
<dbReference type="EC" id="3.1.3.18" evidence="1"/>
<dbReference type="KEGG" id="agv:OJF2_34100"/>
<dbReference type="GO" id="GO:0008967">
    <property type="term" value="F:phosphoglycolate phosphatase activity"/>
    <property type="evidence" value="ECO:0007669"/>
    <property type="project" value="UniProtKB-EC"/>
</dbReference>
<dbReference type="InterPro" id="IPR023198">
    <property type="entry name" value="PGP-like_dom2"/>
</dbReference>
<protein>
    <submittedName>
        <fullName evidence="1">Phosphoglycolate phosphatase</fullName>
        <ecNumber evidence="1">3.1.3.18</ecNumber>
    </submittedName>
</protein>
<dbReference type="EMBL" id="CP042997">
    <property type="protein sequence ID" value="QEH34865.1"/>
    <property type="molecule type" value="Genomic_DNA"/>
</dbReference>
<dbReference type="NCBIfam" id="TIGR01509">
    <property type="entry name" value="HAD-SF-IA-v3"/>
    <property type="match status" value="1"/>
</dbReference>
<evidence type="ECO:0000313" key="2">
    <source>
        <dbReference type="Proteomes" id="UP000324233"/>
    </source>
</evidence>
<sequence>MGSVRGVLLDMDGTLVDSNDAHARSWEKAFSEFGVDASYEEIRARIGKGGDKMVGEIAGWSYESPEGKRLSERRQEIFLKEYLPTIQAFPKAQELLARMHEAGLKLVIATSGKDVELKPLMFRCGADRYIEEKTTSDDAKESKPDPDIVHAALERIGLPADQVVLLGDTPFDIQAAGDAGVRTIALKSGGWGPDGLVGAIAIYEDAADLLAHFDESPLAG</sequence>
<dbReference type="GO" id="GO:0006281">
    <property type="term" value="P:DNA repair"/>
    <property type="evidence" value="ECO:0007669"/>
    <property type="project" value="TreeGrafter"/>
</dbReference>
<proteinExistence type="predicted"/>
<dbReference type="Gene3D" id="3.40.50.1000">
    <property type="entry name" value="HAD superfamily/HAD-like"/>
    <property type="match status" value="1"/>
</dbReference>
<dbReference type="SFLD" id="SFLDG01129">
    <property type="entry name" value="C1.5:_HAD__Beta-PGM__Phosphata"/>
    <property type="match status" value="1"/>
</dbReference>
<dbReference type="InterPro" id="IPR006439">
    <property type="entry name" value="HAD-SF_hydro_IA"/>
</dbReference>
<dbReference type="InterPro" id="IPR041492">
    <property type="entry name" value="HAD_2"/>
</dbReference>
<gene>
    <name evidence="1" type="primary">gph_2</name>
    <name evidence="1" type="ORF">OJF2_34100</name>
</gene>
<dbReference type="GO" id="GO:0005829">
    <property type="term" value="C:cytosol"/>
    <property type="evidence" value="ECO:0007669"/>
    <property type="project" value="TreeGrafter"/>
</dbReference>
<dbReference type="PANTHER" id="PTHR43434">
    <property type="entry name" value="PHOSPHOGLYCOLATE PHOSPHATASE"/>
    <property type="match status" value="1"/>
</dbReference>
<dbReference type="SFLD" id="SFLDG01135">
    <property type="entry name" value="C1.5.6:_HAD__Beta-PGM__Phospha"/>
    <property type="match status" value="1"/>
</dbReference>
<dbReference type="SFLD" id="SFLDS00003">
    <property type="entry name" value="Haloacid_Dehalogenase"/>
    <property type="match status" value="1"/>
</dbReference>
<keyword evidence="2" id="KW-1185">Reference proteome</keyword>
<dbReference type="InterPro" id="IPR036412">
    <property type="entry name" value="HAD-like_sf"/>
</dbReference>
<dbReference type="Pfam" id="PF13419">
    <property type="entry name" value="HAD_2"/>
    <property type="match status" value="1"/>
</dbReference>
<dbReference type="PANTHER" id="PTHR43434:SF16">
    <property type="entry name" value="BLL8046 PROTEIN"/>
    <property type="match status" value="1"/>
</dbReference>
<dbReference type="InterPro" id="IPR050155">
    <property type="entry name" value="HAD-like_hydrolase_sf"/>
</dbReference>
<reference evidence="1 2" key="1">
    <citation type="submission" date="2019-08" db="EMBL/GenBank/DDBJ databases">
        <title>Deep-cultivation of Planctomycetes and their phenomic and genomic characterization uncovers novel biology.</title>
        <authorList>
            <person name="Wiegand S."/>
            <person name="Jogler M."/>
            <person name="Boedeker C."/>
            <person name="Pinto D."/>
            <person name="Vollmers J."/>
            <person name="Rivas-Marin E."/>
            <person name="Kohn T."/>
            <person name="Peeters S.H."/>
            <person name="Heuer A."/>
            <person name="Rast P."/>
            <person name="Oberbeckmann S."/>
            <person name="Bunk B."/>
            <person name="Jeske O."/>
            <person name="Meyerdierks A."/>
            <person name="Storesund J.E."/>
            <person name="Kallscheuer N."/>
            <person name="Luecker S."/>
            <person name="Lage O.M."/>
            <person name="Pohl T."/>
            <person name="Merkel B.J."/>
            <person name="Hornburger P."/>
            <person name="Mueller R.-W."/>
            <person name="Bruemmer F."/>
            <person name="Labrenz M."/>
            <person name="Spormann A.M."/>
            <person name="Op den Camp H."/>
            <person name="Overmann J."/>
            <person name="Amann R."/>
            <person name="Jetten M.S.M."/>
            <person name="Mascher T."/>
            <person name="Medema M.H."/>
            <person name="Devos D.P."/>
            <person name="Kaster A.-K."/>
            <person name="Ovreas L."/>
            <person name="Rohde M."/>
            <person name="Galperin M.Y."/>
            <person name="Jogler C."/>
        </authorList>
    </citation>
    <scope>NUCLEOTIDE SEQUENCE [LARGE SCALE GENOMIC DNA]</scope>
    <source>
        <strain evidence="1 2">OJF2</strain>
    </source>
</reference>
<organism evidence="1 2">
    <name type="scientific">Aquisphaera giovannonii</name>
    <dbReference type="NCBI Taxonomy" id="406548"/>
    <lineage>
        <taxon>Bacteria</taxon>
        <taxon>Pseudomonadati</taxon>
        <taxon>Planctomycetota</taxon>
        <taxon>Planctomycetia</taxon>
        <taxon>Isosphaerales</taxon>
        <taxon>Isosphaeraceae</taxon>
        <taxon>Aquisphaera</taxon>
    </lineage>
</organism>
<dbReference type="SUPFAM" id="SSF56784">
    <property type="entry name" value="HAD-like"/>
    <property type="match status" value="1"/>
</dbReference>
<dbReference type="RefSeq" id="WP_148594733.1">
    <property type="nucleotide sequence ID" value="NZ_CP042997.1"/>
</dbReference>
<accession>A0A5B9W440</accession>
<evidence type="ECO:0000313" key="1">
    <source>
        <dbReference type="EMBL" id="QEH34865.1"/>
    </source>
</evidence>
<dbReference type="InterPro" id="IPR023214">
    <property type="entry name" value="HAD_sf"/>
</dbReference>
<keyword evidence="1" id="KW-0378">Hydrolase</keyword>
<name>A0A5B9W440_9BACT</name>
<dbReference type="Gene3D" id="1.10.150.240">
    <property type="entry name" value="Putative phosphatase, domain 2"/>
    <property type="match status" value="1"/>
</dbReference>